<reference evidence="7" key="1">
    <citation type="submission" date="2023-06" db="EMBL/GenBank/DDBJ databases">
        <authorList>
            <person name="Delattre M."/>
        </authorList>
    </citation>
    <scope>NUCLEOTIDE SEQUENCE</scope>
    <source>
        <strain evidence="7">AF72</strain>
    </source>
</reference>
<comment type="subcellular location">
    <subcellularLocation>
        <location evidence="1">Membrane</location>
        <topology evidence="1">Multi-pass membrane protein</topology>
    </subcellularLocation>
</comment>
<dbReference type="Gene3D" id="1.20.1250.20">
    <property type="entry name" value="MFS general substrate transporter like domains"/>
    <property type="match status" value="2"/>
</dbReference>
<dbReference type="EMBL" id="CATQJA010002654">
    <property type="protein sequence ID" value="CAJ0578664.1"/>
    <property type="molecule type" value="Genomic_DNA"/>
</dbReference>
<evidence type="ECO:0000256" key="3">
    <source>
        <dbReference type="ARBA" id="ARBA00022989"/>
    </source>
</evidence>
<feature type="transmembrane region" description="Helical" evidence="5">
    <location>
        <begin position="230"/>
        <end position="249"/>
    </location>
</feature>
<feature type="transmembrane region" description="Helical" evidence="5">
    <location>
        <begin position="110"/>
        <end position="130"/>
    </location>
</feature>
<dbReference type="InterPro" id="IPR050382">
    <property type="entry name" value="MFS_Na/Anion_cotransporter"/>
</dbReference>
<evidence type="ECO:0000313" key="7">
    <source>
        <dbReference type="EMBL" id="CAJ0578664.1"/>
    </source>
</evidence>
<dbReference type="FunFam" id="1.20.1250.20:FF:000355">
    <property type="entry name" value="SLC (SoLute Carrier) homolog"/>
    <property type="match status" value="1"/>
</dbReference>
<dbReference type="InterPro" id="IPR036259">
    <property type="entry name" value="MFS_trans_sf"/>
</dbReference>
<gene>
    <name evidence="7" type="ORF">MSPICULIGERA_LOCUS16907</name>
</gene>
<name>A0AA36D2C0_9BILA</name>
<keyword evidence="2 5" id="KW-0812">Transmembrane</keyword>
<feature type="domain" description="Major facilitator superfamily (MFS) profile" evidence="6">
    <location>
        <begin position="36"/>
        <end position="484"/>
    </location>
</feature>
<protein>
    <recommendedName>
        <fullName evidence="6">Major facilitator superfamily (MFS) profile domain-containing protein</fullName>
    </recommendedName>
</protein>
<dbReference type="Pfam" id="PF07690">
    <property type="entry name" value="MFS_1"/>
    <property type="match status" value="1"/>
</dbReference>
<evidence type="ECO:0000256" key="2">
    <source>
        <dbReference type="ARBA" id="ARBA00022692"/>
    </source>
</evidence>
<evidence type="ECO:0000256" key="4">
    <source>
        <dbReference type="ARBA" id="ARBA00023136"/>
    </source>
</evidence>
<evidence type="ECO:0000313" key="8">
    <source>
        <dbReference type="Proteomes" id="UP001177023"/>
    </source>
</evidence>
<accession>A0AA36D2C0</accession>
<feature type="transmembrane region" description="Helical" evidence="5">
    <location>
        <begin position="392"/>
        <end position="413"/>
    </location>
</feature>
<feature type="transmembrane region" description="Helical" evidence="5">
    <location>
        <begin position="291"/>
        <end position="313"/>
    </location>
</feature>
<evidence type="ECO:0000259" key="6">
    <source>
        <dbReference type="PROSITE" id="PS50850"/>
    </source>
</evidence>
<dbReference type="PANTHER" id="PTHR11662">
    <property type="entry name" value="SOLUTE CARRIER FAMILY 17"/>
    <property type="match status" value="1"/>
</dbReference>
<dbReference type="InterPro" id="IPR011701">
    <property type="entry name" value="MFS"/>
</dbReference>
<dbReference type="GO" id="GO:0016020">
    <property type="term" value="C:membrane"/>
    <property type="evidence" value="ECO:0007669"/>
    <property type="project" value="UniProtKB-SubCell"/>
</dbReference>
<evidence type="ECO:0000256" key="1">
    <source>
        <dbReference type="ARBA" id="ARBA00004141"/>
    </source>
</evidence>
<feature type="transmembrane region" description="Helical" evidence="5">
    <location>
        <begin position="142"/>
        <end position="165"/>
    </location>
</feature>
<dbReference type="GO" id="GO:0006820">
    <property type="term" value="P:monoatomic anion transport"/>
    <property type="evidence" value="ECO:0007669"/>
    <property type="project" value="TreeGrafter"/>
</dbReference>
<dbReference type="PANTHER" id="PTHR11662:SF72">
    <property type="entry name" value="MAJOR FACILITATOR SUPERFAMILY (MFS) PROFILE DOMAIN-CONTAINING PROTEIN"/>
    <property type="match status" value="1"/>
</dbReference>
<feature type="transmembrane region" description="Helical" evidence="5">
    <location>
        <begin position="458"/>
        <end position="479"/>
    </location>
</feature>
<dbReference type="InterPro" id="IPR020846">
    <property type="entry name" value="MFS_dom"/>
</dbReference>
<dbReference type="PROSITE" id="PS50850">
    <property type="entry name" value="MFS"/>
    <property type="match status" value="1"/>
</dbReference>
<feature type="transmembrane region" description="Helical" evidence="5">
    <location>
        <begin position="363"/>
        <end position="386"/>
    </location>
</feature>
<proteinExistence type="predicted"/>
<comment type="caution">
    <text evidence="7">The sequence shown here is derived from an EMBL/GenBank/DDBJ whole genome shotgun (WGS) entry which is preliminary data.</text>
</comment>
<dbReference type="GO" id="GO:0022857">
    <property type="term" value="F:transmembrane transporter activity"/>
    <property type="evidence" value="ECO:0007669"/>
    <property type="project" value="InterPro"/>
</dbReference>
<feature type="non-terminal residue" evidence="7">
    <location>
        <position position="508"/>
    </location>
</feature>
<dbReference type="FunFam" id="1.20.1250.20:FF:000423">
    <property type="entry name" value="Putative inorganic phosphate cotransporter-like Protein"/>
    <property type="match status" value="1"/>
</dbReference>
<dbReference type="SUPFAM" id="SSF103473">
    <property type="entry name" value="MFS general substrate transporter"/>
    <property type="match status" value="1"/>
</dbReference>
<evidence type="ECO:0000256" key="5">
    <source>
        <dbReference type="SAM" id="Phobius"/>
    </source>
</evidence>
<organism evidence="7 8">
    <name type="scientific">Mesorhabditis spiculigera</name>
    <dbReference type="NCBI Taxonomy" id="96644"/>
    <lineage>
        <taxon>Eukaryota</taxon>
        <taxon>Metazoa</taxon>
        <taxon>Ecdysozoa</taxon>
        <taxon>Nematoda</taxon>
        <taxon>Chromadorea</taxon>
        <taxon>Rhabditida</taxon>
        <taxon>Rhabditina</taxon>
        <taxon>Rhabditomorpha</taxon>
        <taxon>Rhabditoidea</taxon>
        <taxon>Rhabditidae</taxon>
        <taxon>Mesorhabditinae</taxon>
        <taxon>Mesorhabditis</taxon>
    </lineage>
</organism>
<keyword evidence="4 5" id="KW-0472">Membrane</keyword>
<keyword evidence="3 5" id="KW-1133">Transmembrane helix</keyword>
<keyword evidence="8" id="KW-1185">Reference proteome</keyword>
<dbReference type="Proteomes" id="UP001177023">
    <property type="component" value="Unassembled WGS sequence"/>
</dbReference>
<sequence>MGNKEGCENFELMEYGRKDVGRASGLYSPKSKRFRVLLMIGFSMFAQGIMKTNLSMAMVCMVNSTFEDANSLSNDTPPIIGCDLPTELTVEAKTSYDGTLEWSSEAQSNIFSAFFWGGVVSVCCCTWLSNKFGPSNVLLAGAAINVIGSFLTPLAADLGVFWIILLRAIMGAGQGIQYPLGATVAAAWFPKEEKSSAVAFYTNGNQMSYVVAMLVSSQICQMRSIGGWRAIFYIYGAVGALMCILWRWIVRDTPHDCNDISDAEKELICGKMTSKQVAKDTPWKTLLTSPLIITLVVCTIGQSVSIITLTTYLPSYFKHVQRMDLTNNGFWSALPFLCQTIMKFIVGGSADALKRKYPKKIDLITKISNCLATFGCAICLALVSLLPCGHPVLAVLLITVGTSCLSGYTGGYFTALISVAPLHTVAINSVSRTFGQLASAVTPNYVGFVTQTNSPIEWLIVFFTIAAILVVSGVMFITFGTVTPQSWSLPENQKSKSCPARIAETNEK</sequence>
<dbReference type="AlphaFoldDB" id="A0AA36D2C0"/>